<dbReference type="Proteomes" id="UP000054736">
    <property type="component" value="Unassembled WGS sequence"/>
</dbReference>
<evidence type="ECO:0008006" key="4">
    <source>
        <dbReference type="Google" id="ProtNLM"/>
    </source>
</evidence>
<accession>A0A0W0SWQ0</accession>
<dbReference type="STRING" id="1212489.Ldro_1385"/>
<dbReference type="RefSeq" id="WP_058495682.1">
    <property type="nucleotide sequence ID" value="NZ_CAAAIU010000002.1"/>
</dbReference>
<comment type="caution">
    <text evidence="2">The sequence shown here is derived from an EMBL/GenBank/DDBJ whole genome shotgun (WGS) entry which is preliminary data.</text>
</comment>
<reference evidence="2 3" key="1">
    <citation type="submission" date="2015-11" db="EMBL/GenBank/DDBJ databases">
        <title>Genomic analysis of 38 Legionella species identifies large and diverse effector repertoires.</title>
        <authorList>
            <person name="Burstein D."/>
            <person name="Amaro F."/>
            <person name="Zusman T."/>
            <person name="Lifshitz Z."/>
            <person name="Cohen O."/>
            <person name="Gilbert J.A."/>
            <person name="Pupko T."/>
            <person name="Shuman H.A."/>
            <person name="Segal G."/>
        </authorList>
    </citation>
    <scope>NUCLEOTIDE SEQUENCE [LARGE SCALE GENOMIC DNA]</scope>
    <source>
        <strain evidence="2 3">ATCC 700990</strain>
    </source>
</reference>
<dbReference type="AlphaFoldDB" id="A0A0W0SWQ0"/>
<proteinExistence type="predicted"/>
<evidence type="ECO:0000313" key="2">
    <source>
        <dbReference type="EMBL" id="KTC87766.1"/>
    </source>
</evidence>
<dbReference type="OrthoDB" id="5651787at2"/>
<protein>
    <recommendedName>
        <fullName evidence="4">Flagellar FliJ protein</fullName>
    </recommendedName>
</protein>
<feature type="coiled-coil region" evidence="1">
    <location>
        <begin position="23"/>
        <end position="110"/>
    </location>
</feature>
<dbReference type="PATRIC" id="fig|1212489.4.peg.1464"/>
<keyword evidence="1" id="KW-0175">Coiled coil</keyword>
<evidence type="ECO:0000256" key="1">
    <source>
        <dbReference type="SAM" id="Coils"/>
    </source>
</evidence>
<evidence type="ECO:0000313" key="3">
    <source>
        <dbReference type="Proteomes" id="UP000054736"/>
    </source>
</evidence>
<keyword evidence="3" id="KW-1185">Reference proteome</keyword>
<dbReference type="EMBL" id="LNXY01000020">
    <property type="protein sequence ID" value="KTC87766.1"/>
    <property type="molecule type" value="Genomic_DNA"/>
</dbReference>
<name>A0A0W0SWQ0_9GAMM</name>
<gene>
    <name evidence="2" type="ORF">Ldro_1385</name>
</gene>
<organism evidence="2 3">
    <name type="scientific">Legionella drozanskii LLAP-1</name>
    <dbReference type="NCBI Taxonomy" id="1212489"/>
    <lineage>
        <taxon>Bacteria</taxon>
        <taxon>Pseudomonadati</taxon>
        <taxon>Pseudomonadota</taxon>
        <taxon>Gammaproteobacteria</taxon>
        <taxon>Legionellales</taxon>
        <taxon>Legionellaceae</taxon>
        <taxon>Legionella</taxon>
    </lineage>
</organism>
<sequence>MNKTLIALMNKLSWQLNEVSQFLQTINDEQATLKQAYAELLEQIEKACATPAIIQPEQEIARLNFIMHKQQEHEHLNLKMKELEVQHNQLKEQKIRLHSELKMLERYQDKQQEKTLRNDILIQQNANDEWVLQRKEPA</sequence>